<dbReference type="GO" id="GO:0000287">
    <property type="term" value="F:magnesium ion binding"/>
    <property type="evidence" value="ECO:0007669"/>
    <property type="project" value="TreeGrafter"/>
</dbReference>
<accession>A0A318ZTN4</accession>
<evidence type="ECO:0000313" key="7">
    <source>
        <dbReference type="EMBL" id="PYH43448.1"/>
    </source>
</evidence>
<evidence type="ECO:0000256" key="6">
    <source>
        <dbReference type="SAM" id="Phobius"/>
    </source>
</evidence>
<evidence type="ECO:0000256" key="4">
    <source>
        <dbReference type="ARBA" id="ARBA00023136"/>
    </source>
</evidence>
<feature type="region of interest" description="Disordered" evidence="5">
    <location>
        <begin position="235"/>
        <end position="272"/>
    </location>
</feature>
<protein>
    <recommendedName>
        <fullName evidence="9">Cora-domain-containing protein</fullName>
    </recommendedName>
</protein>
<feature type="compositionally biased region" description="Low complexity" evidence="5">
    <location>
        <begin position="260"/>
        <end position="272"/>
    </location>
</feature>
<dbReference type="RefSeq" id="XP_025429430.1">
    <property type="nucleotide sequence ID" value="XM_025580283.1"/>
</dbReference>
<evidence type="ECO:0008006" key="9">
    <source>
        <dbReference type="Google" id="ProtNLM"/>
    </source>
</evidence>
<dbReference type="AlphaFoldDB" id="A0A318ZTN4"/>
<dbReference type="Proteomes" id="UP000248349">
    <property type="component" value="Unassembled WGS sequence"/>
</dbReference>
<keyword evidence="2 6" id="KW-0812">Transmembrane</keyword>
<evidence type="ECO:0000256" key="2">
    <source>
        <dbReference type="ARBA" id="ARBA00022692"/>
    </source>
</evidence>
<dbReference type="Pfam" id="PF01544">
    <property type="entry name" value="CorA"/>
    <property type="match status" value="1"/>
</dbReference>
<sequence length="420" mass="47716">MTRANPAGSETDDWVESQGPLEALDVTNPRFSTVIFTTTSSLNYPHRLALFPPRFHPIITADLNGSFDCEDIPDETGQFIHHISWSTFKIKHVRDPHDYDWTQATCYIHWNPPTGTQTVFIIDLPTKDPRAFLHAIPARLRRHDPYAWHAAFGAALIPVYDQSIWLLRNIVRTHEMGRVDPTLFAPDFFPQLHDIERHIFHADETLEVAQHTLESLVREQIRSARLYAAAAAAAVTPNTSSTSTGPPVTAGFPHHHHHNNNNTRNDRNNTTTAPINQLSTLQTERALRAVAKQLHALHTRGRSLRDRLHNEINLAFNIVSQRFGHDTRSDSAMMTTIAVVSMIYLPGTFVSGLFGTNFFNFTDGDAHTWFMADSFWLYWAVTIPLTLATMAVWAWWHYLAPANRQSRGPPMKPRVKTEKV</sequence>
<dbReference type="STRING" id="1450539.A0A318ZTN4"/>
<dbReference type="GO" id="GO:0015095">
    <property type="term" value="F:magnesium ion transmembrane transporter activity"/>
    <property type="evidence" value="ECO:0007669"/>
    <property type="project" value="TreeGrafter"/>
</dbReference>
<dbReference type="GeneID" id="37081512"/>
<reference evidence="7 8" key="1">
    <citation type="submission" date="2016-12" db="EMBL/GenBank/DDBJ databases">
        <title>The genomes of Aspergillus section Nigri reveals drivers in fungal speciation.</title>
        <authorList>
            <consortium name="DOE Joint Genome Institute"/>
            <person name="Vesth T.C."/>
            <person name="Nybo J."/>
            <person name="Theobald S."/>
            <person name="Brandl J."/>
            <person name="Frisvad J.C."/>
            <person name="Nielsen K.F."/>
            <person name="Lyhne E.K."/>
            <person name="Kogle M.E."/>
            <person name="Kuo A."/>
            <person name="Riley R."/>
            <person name="Clum A."/>
            <person name="Nolan M."/>
            <person name="Lipzen A."/>
            <person name="Salamov A."/>
            <person name="Henrissat B."/>
            <person name="Wiebenga A."/>
            <person name="De Vries R.P."/>
            <person name="Grigoriev I.V."/>
            <person name="Mortensen U.H."/>
            <person name="Andersen M.R."/>
            <person name="Baker S.E."/>
        </authorList>
    </citation>
    <scope>NUCLEOTIDE SEQUENCE [LARGE SCALE GENOMIC DNA]</scope>
    <source>
        <strain evidence="7 8">JOP 1030-1</strain>
    </source>
</reference>
<evidence type="ECO:0000256" key="5">
    <source>
        <dbReference type="SAM" id="MobiDB-lite"/>
    </source>
</evidence>
<proteinExistence type="predicted"/>
<dbReference type="OrthoDB" id="5207033at2759"/>
<dbReference type="GO" id="GO:0050897">
    <property type="term" value="F:cobalt ion binding"/>
    <property type="evidence" value="ECO:0007669"/>
    <property type="project" value="TreeGrafter"/>
</dbReference>
<gene>
    <name evidence="7" type="ORF">BP01DRAFT_98117</name>
</gene>
<evidence type="ECO:0000256" key="3">
    <source>
        <dbReference type="ARBA" id="ARBA00022989"/>
    </source>
</evidence>
<keyword evidence="8" id="KW-1185">Reference proteome</keyword>
<name>A0A318ZTN4_9EURO</name>
<dbReference type="Gene3D" id="1.20.58.340">
    <property type="entry name" value="Magnesium transport protein CorA, transmembrane region"/>
    <property type="match status" value="1"/>
</dbReference>
<comment type="subcellular location">
    <subcellularLocation>
        <location evidence="1">Cell membrane</location>
        <topology evidence="1">Multi-pass membrane protein</topology>
    </subcellularLocation>
</comment>
<dbReference type="GO" id="GO:0005886">
    <property type="term" value="C:plasma membrane"/>
    <property type="evidence" value="ECO:0007669"/>
    <property type="project" value="UniProtKB-SubCell"/>
</dbReference>
<dbReference type="PANTHER" id="PTHR46494">
    <property type="entry name" value="CORA FAMILY METAL ION TRANSPORTER (EUROFUNG)"/>
    <property type="match status" value="1"/>
</dbReference>
<dbReference type="InterPro" id="IPR045863">
    <property type="entry name" value="CorA_TM1_TM2"/>
</dbReference>
<feature type="compositionally biased region" description="Low complexity" evidence="5">
    <location>
        <begin position="235"/>
        <end position="249"/>
    </location>
</feature>
<evidence type="ECO:0000256" key="1">
    <source>
        <dbReference type="ARBA" id="ARBA00004651"/>
    </source>
</evidence>
<dbReference type="GO" id="GO:0015087">
    <property type="term" value="F:cobalt ion transmembrane transporter activity"/>
    <property type="evidence" value="ECO:0007669"/>
    <property type="project" value="TreeGrafter"/>
</dbReference>
<evidence type="ECO:0000313" key="8">
    <source>
        <dbReference type="Proteomes" id="UP000248349"/>
    </source>
</evidence>
<dbReference type="SUPFAM" id="SSF144083">
    <property type="entry name" value="Magnesium transport protein CorA, transmembrane region"/>
    <property type="match status" value="1"/>
</dbReference>
<dbReference type="EMBL" id="KZ821243">
    <property type="protein sequence ID" value="PYH43448.1"/>
    <property type="molecule type" value="Genomic_DNA"/>
</dbReference>
<organism evidence="7 8">
    <name type="scientific">Aspergillus saccharolyticus JOP 1030-1</name>
    <dbReference type="NCBI Taxonomy" id="1450539"/>
    <lineage>
        <taxon>Eukaryota</taxon>
        <taxon>Fungi</taxon>
        <taxon>Dikarya</taxon>
        <taxon>Ascomycota</taxon>
        <taxon>Pezizomycotina</taxon>
        <taxon>Eurotiomycetes</taxon>
        <taxon>Eurotiomycetidae</taxon>
        <taxon>Eurotiales</taxon>
        <taxon>Aspergillaceae</taxon>
        <taxon>Aspergillus</taxon>
        <taxon>Aspergillus subgen. Circumdati</taxon>
    </lineage>
</organism>
<feature type="transmembrane region" description="Helical" evidence="6">
    <location>
        <begin position="332"/>
        <end position="355"/>
    </location>
</feature>
<keyword evidence="4 6" id="KW-0472">Membrane</keyword>
<feature type="transmembrane region" description="Helical" evidence="6">
    <location>
        <begin position="375"/>
        <end position="396"/>
    </location>
</feature>
<dbReference type="PANTHER" id="PTHR46494:SF1">
    <property type="entry name" value="CORA FAMILY METAL ION TRANSPORTER (EUROFUNG)"/>
    <property type="match status" value="1"/>
</dbReference>
<keyword evidence="3 6" id="KW-1133">Transmembrane helix</keyword>
<dbReference type="InterPro" id="IPR002523">
    <property type="entry name" value="MgTranspt_CorA/ZnTranspt_ZntB"/>
</dbReference>